<feature type="region of interest" description="Disordered" evidence="1">
    <location>
        <begin position="143"/>
        <end position="163"/>
    </location>
</feature>
<gene>
    <name evidence="2" type="ORF">BDW42DRAFT_193516</name>
</gene>
<sequence>MTTPNPIQTHGFTPIPTSSTTLTAPTTRQNIPPPKATPLTETPIPTTPLAQRVLSYAQAHLPTPTLHHSLRVYHYGLAMKQYLSSLDNSACSPGWADFSHETFFLACLLHDIGTTEENMRGTRLSFEFAGGLRAWGVLLGGDDGDGDGEGEGERGAKKGDGVASKEQAESVVEAIIRHQDLGEVGMITALGGVLQLGTIFDNTGKHAQLLHKDTIKEVIQRYPRTGWSACFAGVVKEEIRQKPWAHSTALGEDFTEKVLGNPYGDE</sequence>
<dbReference type="EMBL" id="KZ559533">
    <property type="protein sequence ID" value="PLN81771.1"/>
    <property type="molecule type" value="Genomic_DNA"/>
</dbReference>
<name>A0A2J5HWZ9_9EURO</name>
<evidence type="ECO:0000313" key="3">
    <source>
        <dbReference type="Proteomes" id="UP000235023"/>
    </source>
</evidence>
<feature type="region of interest" description="Disordered" evidence="1">
    <location>
        <begin position="1"/>
        <end position="43"/>
    </location>
</feature>
<feature type="compositionally biased region" description="Basic and acidic residues" evidence="1">
    <location>
        <begin position="151"/>
        <end position="160"/>
    </location>
</feature>
<dbReference type="CDD" id="cd00077">
    <property type="entry name" value="HDc"/>
    <property type="match status" value="1"/>
</dbReference>
<proteinExistence type="predicted"/>
<dbReference type="InterPro" id="IPR017771">
    <property type="entry name" value="Cyanamide_hydratase_HD"/>
</dbReference>
<dbReference type="SUPFAM" id="SSF109604">
    <property type="entry name" value="HD-domain/PDEase-like"/>
    <property type="match status" value="1"/>
</dbReference>
<dbReference type="PANTHER" id="PTHR35569">
    <property type="entry name" value="CYANAMIDE HYDRATASE DDI2-RELATED"/>
    <property type="match status" value="1"/>
</dbReference>
<feature type="compositionally biased region" description="Low complexity" evidence="1">
    <location>
        <begin position="13"/>
        <end position="27"/>
    </location>
</feature>
<dbReference type="AlphaFoldDB" id="A0A2J5HWZ9"/>
<dbReference type="PANTHER" id="PTHR35569:SF1">
    <property type="entry name" value="CYANAMIDE HYDRATASE DDI2-RELATED"/>
    <property type="match status" value="1"/>
</dbReference>
<dbReference type="InterPro" id="IPR003607">
    <property type="entry name" value="HD/PDEase_dom"/>
</dbReference>
<dbReference type="OrthoDB" id="409121at2759"/>
<dbReference type="Proteomes" id="UP000235023">
    <property type="component" value="Unassembled WGS sequence"/>
</dbReference>
<evidence type="ECO:0000313" key="2">
    <source>
        <dbReference type="EMBL" id="PLN81771.1"/>
    </source>
</evidence>
<dbReference type="Gene3D" id="1.10.3210.10">
    <property type="entry name" value="Hypothetical protein af1432"/>
    <property type="match status" value="1"/>
</dbReference>
<protein>
    <submittedName>
        <fullName evidence="2">Cyanamide hydratase</fullName>
    </submittedName>
</protein>
<organism evidence="2 3">
    <name type="scientific">Aspergillus taichungensis</name>
    <dbReference type="NCBI Taxonomy" id="482145"/>
    <lineage>
        <taxon>Eukaryota</taxon>
        <taxon>Fungi</taxon>
        <taxon>Dikarya</taxon>
        <taxon>Ascomycota</taxon>
        <taxon>Pezizomycotina</taxon>
        <taxon>Eurotiomycetes</taxon>
        <taxon>Eurotiomycetidae</taxon>
        <taxon>Eurotiales</taxon>
        <taxon>Aspergillaceae</taxon>
        <taxon>Aspergillus</taxon>
        <taxon>Aspergillus subgen. Circumdati</taxon>
    </lineage>
</organism>
<dbReference type="NCBIfam" id="TIGR03401">
    <property type="entry name" value="cyanamide_fam"/>
    <property type="match status" value="1"/>
</dbReference>
<keyword evidence="3" id="KW-1185">Reference proteome</keyword>
<reference evidence="3" key="1">
    <citation type="submission" date="2017-12" db="EMBL/GenBank/DDBJ databases">
        <authorList>
            <consortium name="DOE Joint Genome Institute"/>
            <person name="Mondo S.J."/>
            <person name="Kjaerbolling I."/>
            <person name="Vesth T.C."/>
            <person name="Frisvad J.C."/>
            <person name="Nybo J.L."/>
            <person name="Theobald S."/>
            <person name="Kuo A."/>
            <person name="Bowyer P."/>
            <person name="Matsuda Y."/>
            <person name="Lyhne E.K."/>
            <person name="Kogle M.E."/>
            <person name="Clum A."/>
            <person name="Lipzen A."/>
            <person name="Salamov A."/>
            <person name="Ngan C.Y."/>
            <person name="Daum C."/>
            <person name="Chiniquy J."/>
            <person name="Barry K."/>
            <person name="LaButti K."/>
            <person name="Haridas S."/>
            <person name="Simmons B.A."/>
            <person name="Magnuson J.K."/>
            <person name="Mortensen U.H."/>
            <person name="Larsen T.O."/>
            <person name="Grigoriev I.V."/>
            <person name="Baker S.E."/>
            <person name="Andersen M.R."/>
            <person name="Nordberg H.P."/>
            <person name="Cantor M.N."/>
            <person name="Hua S.X."/>
        </authorList>
    </citation>
    <scope>NUCLEOTIDE SEQUENCE [LARGE SCALE GENOMIC DNA]</scope>
    <source>
        <strain evidence="3">IBT 19404</strain>
    </source>
</reference>
<feature type="compositionally biased region" description="Polar residues" evidence="1">
    <location>
        <begin position="1"/>
        <end position="11"/>
    </location>
</feature>
<accession>A0A2J5HWZ9</accession>
<evidence type="ECO:0000256" key="1">
    <source>
        <dbReference type="SAM" id="MobiDB-lite"/>
    </source>
</evidence>